<proteinExistence type="inferred from homology"/>
<keyword evidence="8" id="KW-1185">Reference proteome</keyword>
<evidence type="ECO:0000259" key="6">
    <source>
        <dbReference type="PROSITE" id="PS51387"/>
    </source>
</evidence>
<evidence type="ECO:0000256" key="5">
    <source>
        <dbReference type="SAM" id="SignalP"/>
    </source>
</evidence>
<organism evidence="7 8">
    <name type="scientific">Talaromyces amestolkiae</name>
    <dbReference type="NCBI Taxonomy" id="1196081"/>
    <lineage>
        <taxon>Eukaryota</taxon>
        <taxon>Fungi</taxon>
        <taxon>Dikarya</taxon>
        <taxon>Ascomycota</taxon>
        <taxon>Pezizomycotina</taxon>
        <taxon>Eurotiomycetes</taxon>
        <taxon>Eurotiomycetidae</taxon>
        <taxon>Eurotiales</taxon>
        <taxon>Trichocomaceae</taxon>
        <taxon>Talaromyces</taxon>
        <taxon>Talaromyces sect. Talaromyces</taxon>
    </lineage>
</organism>
<keyword evidence="4" id="KW-0560">Oxidoreductase</keyword>
<sequence>MKLLKNLALSIVLQRTVAAIGFTTYKEIDEGRDNSGEIAYSELFNRSSTLFLYIQITPDGADHSNIIDDFTTLAQNYGSQGVSVIPRVRYGWPNGTIATEPEESILMNDVSTFATVFQNIRGTINIPVIQAGFLGEWGEWHDGQYCQFQGTADTAVDLAIKKNVVNTLLSTGYKVALRYPADHQALFNGSRAVTIHDDCIFDGGFNGTDGGTWPSDDRQTWIDYTIEVAGNNTFGGEGCNDAGDATFDWSDYTALCGSDGIAAYINTLQIAYMNYDYPADYEDLIEDSGESTCVDAIQAALNSWNYALTSGAIACTNLTSSLGSGKVSSNPLDLRYIASRGDYWNALQSIYQPSCIVYPTSAQDVSIVLQAIRVSNSRFAIKAGGHNTNNFFSSVDNGVLIDLSSLNAKSYDPSRTLATYEPGSTYGELYDYYAQLGRTVLGPTLAGVGTGAALGGGLSYLSPQYGMACDDFRELEVVLPSGEIVVASPESYTDLFFGLRGGGGNAYGIVTKYTVQSRPVGQFFAGNLVYIFEQNDAVADAIQSFMQYNPDPKASIVATYLKLLTPDVNLNLDEAILVFLVYDGPHAGDVFQNFTSIPYLLNTMSIKNYPEVINMPIPFLAELTRGDNTVRVGVHRVIDDDSYKTALDAWRNWAETNKGSYELLTFDYEPVPKSLTDASNAQNGGNAMQMPDGPWYWISYILETPPGMSQVDYDAVQTSFANMVDSVGNAKDLPLFVNDASFDQNPLATFSTYSDLQQIKAKYDPDGFFSQKTGGWSFK</sequence>
<dbReference type="STRING" id="1196081.A0A364KZM9"/>
<evidence type="ECO:0000256" key="1">
    <source>
        <dbReference type="ARBA" id="ARBA00005466"/>
    </source>
</evidence>
<dbReference type="SUPFAM" id="SSF56176">
    <property type="entry name" value="FAD-binding/transporter-associated domain-like"/>
    <property type="match status" value="1"/>
</dbReference>
<dbReference type="InterPro" id="IPR016169">
    <property type="entry name" value="FAD-bd_PCMH_sub2"/>
</dbReference>
<evidence type="ECO:0000313" key="8">
    <source>
        <dbReference type="Proteomes" id="UP000249363"/>
    </source>
</evidence>
<feature type="signal peptide" evidence="5">
    <location>
        <begin position="1"/>
        <end position="19"/>
    </location>
</feature>
<dbReference type="Pfam" id="PF01565">
    <property type="entry name" value="FAD_binding_4"/>
    <property type="match status" value="1"/>
</dbReference>
<dbReference type="PANTHER" id="PTHR42973">
    <property type="entry name" value="BINDING OXIDOREDUCTASE, PUTATIVE (AFU_ORTHOLOGUE AFUA_1G17690)-RELATED"/>
    <property type="match status" value="1"/>
</dbReference>
<gene>
    <name evidence="7" type="ORF">BHQ10_005035</name>
</gene>
<evidence type="ECO:0000256" key="2">
    <source>
        <dbReference type="ARBA" id="ARBA00022630"/>
    </source>
</evidence>
<comment type="similarity">
    <text evidence="1">Belongs to the oxygen-dependent FAD-linked oxidoreductase family.</text>
</comment>
<dbReference type="EMBL" id="MIKG01000008">
    <property type="protein sequence ID" value="RAO69023.1"/>
    <property type="molecule type" value="Genomic_DNA"/>
</dbReference>
<dbReference type="PANTHER" id="PTHR42973:SF22">
    <property type="entry name" value="FAD-BINDING PCMH-TYPE DOMAIN-CONTAINING PROTEIN-RELATED"/>
    <property type="match status" value="1"/>
</dbReference>
<accession>A0A364KZM9</accession>
<dbReference type="RefSeq" id="XP_040733539.1">
    <property type="nucleotide sequence ID" value="XM_040877467.1"/>
</dbReference>
<dbReference type="InterPro" id="IPR050416">
    <property type="entry name" value="FAD-linked_Oxidoreductase"/>
</dbReference>
<reference evidence="7 8" key="1">
    <citation type="journal article" date="2017" name="Biotechnol. Biofuels">
        <title>Differential beta-glucosidase expression as a function of carbon source availability in Talaromyces amestolkiae: a genomic and proteomic approach.</title>
        <authorList>
            <person name="de Eugenio L.I."/>
            <person name="Mendez-Liter J.A."/>
            <person name="Nieto-Dominguez M."/>
            <person name="Alonso L."/>
            <person name="Gil-Munoz J."/>
            <person name="Barriuso J."/>
            <person name="Prieto A."/>
            <person name="Martinez M.J."/>
        </authorList>
    </citation>
    <scope>NUCLEOTIDE SEQUENCE [LARGE SCALE GENOMIC DNA]</scope>
    <source>
        <strain evidence="7 8">CIB</strain>
    </source>
</reference>
<dbReference type="InterPro" id="IPR032379">
    <property type="entry name" value="DUF4874"/>
</dbReference>
<comment type="caution">
    <text evidence="7">The sequence shown here is derived from an EMBL/GenBank/DDBJ whole genome shotgun (WGS) entry which is preliminary data.</text>
</comment>
<keyword evidence="5" id="KW-0732">Signal</keyword>
<evidence type="ECO:0000256" key="4">
    <source>
        <dbReference type="ARBA" id="ARBA00023002"/>
    </source>
</evidence>
<feature type="chain" id="PRO_5016743491" description="FAD-binding PCMH-type domain-containing protein" evidence="5">
    <location>
        <begin position="20"/>
        <end position="779"/>
    </location>
</feature>
<dbReference type="Gene3D" id="3.30.465.10">
    <property type="match status" value="1"/>
</dbReference>
<dbReference type="InterPro" id="IPR006094">
    <property type="entry name" value="Oxid_FAD_bind_N"/>
</dbReference>
<dbReference type="GeneID" id="63794251"/>
<keyword evidence="2" id="KW-0285">Flavoprotein</keyword>
<dbReference type="GO" id="GO:0016491">
    <property type="term" value="F:oxidoreductase activity"/>
    <property type="evidence" value="ECO:0007669"/>
    <property type="project" value="UniProtKB-KW"/>
</dbReference>
<keyword evidence="3" id="KW-0274">FAD</keyword>
<dbReference type="Pfam" id="PF16173">
    <property type="entry name" value="DUF4874"/>
    <property type="match status" value="1"/>
</dbReference>
<dbReference type="AlphaFoldDB" id="A0A364KZM9"/>
<dbReference type="InterPro" id="IPR016166">
    <property type="entry name" value="FAD-bd_PCMH"/>
</dbReference>
<dbReference type="Proteomes" id="UP000249363">
    <property type="component" value="Unassembled WGS sequence"/>
</dbReference>
<evidence type="ECO:0000313" key="7">
    <source>
        <dbReference type="EMBL" id="RAO69023.1"/>
    </source>
</evidence>
<name>A0A364KZM9_TALAM</name>
<protein>
    <recommendedName>
        <fullName evidence="6">FAD-binding PCMH-type domain-containing protein</fullName>
    </recommendedName>
</protein>
<dbReference type="OrthoDB" id="2151789at2759"/>
<dbReference type="InterPro" id="IPR036318">
    <property type="entry name" value="FAD-bd_PCMH-like_sf"/>
</dbReference>
<dbReference type="GO" id="GO:0071949">
    <property type="term" value="F:FAD binding"/>
    <property type="evidence" value="ECO:0007669"/>
    <property type="project" value="InterPro"/>
</dbReference>
<dbReference type="PROSITE" id="PS51387">
    <property type="entry name" value="FAD_PCMH"/>
    <property type="match status" value="1"/>
</dbReference>
<feature type="domain" description="FAD-binding PCMH-type" evidence="6">
    <location>
        <begin position="349"/>
        <end position="520"/>
    </location>
</feature>
<evidence type="ECO:0000256" key="3">
    <source>
        <dbReference type="ARBA" id="ARBA00022827"/>
    </source>
</evidence>